<sequence length="1485" mass="155310">MVPWAEDGSASAERVVGSVWRGDGGLAGAQGRLQQRAYRRALQALGWRELGVVLARLSRALAGSVPEDGGRRAAWVRTACALAGAVTHMQAEGGDAPVNAAFVTDMVRTMVRAAAASGSVAQAVLRAVAGALSAPSRSDGRPPPFAGAAVLDGLLAGGGGGGQRDPEPTAKRRRAAATEGGQRDPPDDAALLRLLADTLGDAALSDAHRHGVRILRAQDGALVARAAAHGGADVAAELARVAQALMDRGCAMLGPDSDDGEAFAGDLFACIRDTAPFAAAAVAGGSAARLARALVAQFRAPIAAPDPGALYGFCAEQRRRCYQWAALCRVGTWLAGQGERGAADAVEPAAECGRLCWLQILATAPGDCSTAAHNVWCLLLRESLGHIAPPEPARPLCAGSSDAQAQVFQAVPRLVARIIRGLAGPPEQQRGVGLPLLQQSLHVCRRLLRTVAPHAATMEPCSAPLPGGDSFGQRGGAPADYIFRPRVVVAAGPAGDEAPDLDTEEARSDADEAARETQLGAVVTAFADVAAVIADDSSASEETRAVAAQAFRVALQWIEAFATAARDTAGEQARRFEARQRVNIGLIDDRARLVGLATDWTRLQRIPLVRAPGVAPADDDPHATFKPAAVRALLVLAALPVSVLLGDEAQPALARCLARDAGPGAAELALRLSRRVETLLPGRGHQQAAFAALRVLASILGVPSYVAATSIDRLRLPSVQPRSRNPASTEALMQLAMQLGLCRLLLDPALLAALVGRVRDGRVLRSPLALCAEQLWLDMIGATLRHSLFRTYTGAGAGPTDGQRMPFTTWWALALALGTRCLTGVLADSSAGLAQVRAACILPAHLLSWHPYLPISEGSARAFATTAYSTHAGVDLAEFRSVVAVLYFLATRLWTGVPALSCCCSAADAAAMRLCRDVWGIASDALSLLRRLAQYPPARALLAAPGHIAGLGGLLPGILDRSGVPQLVRDLTHACAAPAVADYAFDVEDRPDLLPFPVVGIDDPGGPPSEKSSQETDIAAAADDAASSDGDVVDKLLHESARLRSIGQRPRMLDEYFSARMLGPLWAAHIDELLRLPSHVAFGPPGGCEPNLARTTERLTDHADMLYSMLTPLLAVRASLAAPAALWAALAAAVPPCSIRDALEETHLLDARARMCVPAALVLPELATAEPQGAASIAANSVVRCLVLGAVDDDDGDLRARCTAALLFFTWRQRRQLAHHVAAAAKCLQVAADEMLGELARNRTLLTARGLAGDRQGLPADAHSDLVALAGRPGGPSAVTSMQFLARYSPVFRAMFTGAFAEARAAQQGARRFDLQCGDAALAALVAILHRCVFAAHPSQVVDGALTIDEAVSILELALYYDLQPAIIALLAHVCTALAAALAADSPPALEPATLDRLALMHAERWDHHLPATDPTDSAAACSAAARLLAAVTLLHLDAVDVPAAIGPDPEPFALAAVRLFEEPSDLRILAEPAWRKQPREQFPA</sequence>
<name>A0ACC1K6N8_9FUNG</name>
<protein>
    <submittedName>
        <fullName evidence="1">Uncharacterized protein</fullName>
    </submittedName>
</protein>
<organism evidence="1 2">
    <name type="scientific">Coemansia nantahalensis</name>
    <dbReference type="NCBI Taxonomy" id="2789366"/>
    <lineage>
        <taxon>Eukaryota</taxon>
        <taxon>Fungi</taxon>
        <taxon>Fungi incertae sedis</taxon>
        <taxon>Zoopagomycota</taxon>
        <taxon>Kickxellomycotina</taxon>
        <taxon>Kickxellomycetes</taxon>
        <taxon>Kickxellales</taxon>
        <taxon>Kickxellaceae</taxon>
        <taxon>Coemansia</taxon>
    </lineage>
</organism>
<accession>A0ACC1K6N8</accession>
<gene>
    <name evidence="1" type="ORF">IWQ57_000866</name>
</gene>
<proteinExistence type="predicted"/>
<evidence type="ECO:0000313" key="2">
    <source>
        <dbReference type="Proteomes" id="UP001140234"/>
    </source>
</evidence>
<evidence type="ECO:0000313" key="1">
    <source>
        <dbReference type="EMBL" id="KAJ2774345.1"/>
    </source>
</evidence>
<reference evidence="1" key="1">
    <citation type="submission" date="2022-07" db="EMBL/GenBank/DDBJ databases">
        <title>Phylogenomic reconstructions and comparative analyses of Kickxellomycotina fungi.</title>
        <authorList>
            <person name="Reynolds N.K."/>
            <person name="Stajich J.E."/>
            <person name="Barry K."/>
            <person name="Grigoriev I.V."/>
            <person name="Crous P."/>
            <person name="Smith M.E."/>
        </authorList>
    </citation>
    <scope>NUCLEOTIDE SEQUENCE</scope>
    <source>
        <strain evidence="1">CBS 109366</strain>
    </source>
</reference>
<keyword evidence="2" id="KW-1185">Reference proteome</keyword>
<dbReference type="Proteomes" id="UP001140234">
    <property type="component" value="Unassembled WGS sequence"/>
</dbReference>
<dbReference type="EMBL" id="JANBUJ010000108">
    <property type="protein sequence ID" value="KAJ2774345.1"/>
    <property type="molecule type" value="Genomic_DNA"/>
</dbReference>
<comment type="caution">
    <text evidence="1">The sequence shown here is derived from an EMBL/GenBank/DDBJ whole genome shotgun (WGS) entry which is preliminary data.</text>
</comment>